<dbReference type="GO" id="GO:0016705">
    <property type="term" value="F:oxidoreductase activity, acting on paired donors, with incorporation or reduction of molecular oxygen"/>
    <property type="evidence" value="ECO:0007669"/>
    <property type="project" value="InterPro"/>
</dbReference>
<evidence type="ECO:0000313" key="5">
    <source>
        <dbReference type="EMBL" id="EHK20796.1"/>
    </source>
</evidence>
<dbReference type="HOGENOM" id="CLU_001570_14_10_1"/>
<dbReference type="AlphaFoldDB" id="G9MY37"/>
<dbReference type="STRING" id="413071.G9MY37"/>
<dbReference type="InterPro" id="IPR036396">
    <property type="entry name" value="Cyt_P450_sf"/>
</dbReference>
<evidence type="ECO:0000256" key="1">
    <source>
        <dbReference type="ARBA" id="ARBA00022617"/>
    </source>
</evidence>
<dbReference type="PANTHER" id="PTHR24305:SF78">
    <property type="entry name" value="P450, PUTATIVE (EUROFUNG)-RELATED"/>
    <property type="match status" value="1"/>
</dbReference>
<dbReference type="Pfam" id="PF00067">
    <property type="entry name" value="p450"/>
    <property type="match status" value="2"/>
</dbReference>
<keyword evidence="6" id="KW-1185">Reference proteome</keyword>
<keyword evidence="3 4" id="KW-0408">Iron</keyword>
<organism evidence="5 6">
    <name type="scientific">Hypocrea virens (strain Gv29-8 / FGSC 10586)</name>
    <name type="common">Gliocladium virens</name>
    <name type="synonym">Trichoderma virens</name>
    <dbReference type="NCBI Taxonomy" id="413071"/>
    <lineage>
        <taxon>Eukaryota</taxon>
        <taxon>Fungi</taxon>
        <taxon>Dikarya</taxon>
        <taxon>Ascomycota</taxon>
        <taxon>Pezizomycotina</taxon>
        <taxon>Sordariomycetes</taxon>
        <taxon>Hypocreomycetidae</taxon>
        <taxon>Hypocreales</taxon>
        <taxon>Hypocreaceae</taxon>
        <taxon>Trichoderma</taxon>
    </lineage>
</organism>
<dbReference type="PANTHER" id="PTHR24305">
    <property type="entry name" value="CYTOCHROME P450"/>
    <property type="match status" value="1"/>
</dbReference>
<dbReference type="InterPro" id="IPR050121">
    <property type="entry name" value="Cytochrome_P450_monoxygenase"/>
</dbReference>
<dbReference type="VEuPathDB" id="FungiDB:TRIVIDRAFT_59079"/>
<dbReference type="OrthoDB" id="6692864at2759"/>
<dbReference type="Proteomes" id="UP000007115">
    <property type="component" value="Unassembled WGS sequence"/>
</dbReference>
<dbReference type="EMBL" id="ABDF02000078">
    <property type="protein sequence ID" value="EHK20796.1"/>
    <property type="molecule type" value="Genomic_DNA"/>
</dbReference>
<evidence type="ECO:0000256" key="3">
    <source>
        <dbReference type="ARBA" id="ARBA00023004"/>
    </source>
</evidence>
<name>G9MY37_HYPVG</name>
<dbReference type="GeneID" id="25795903"/>
<dbReference type="PRINTS" id="PR00463">
    <property type="entry name" value="EP450I"/>
</dbReference>
<dbReference type="eggNOG" id="KOG0158">
    <property type="taxonomic scope" value="Eukaryota"/>
</dbReference>
<reference evidence="5 6" key="1">
    <citation type="journal article" date="2011" name="Genome Biol.">
        <title>Comparative genome sequence analysis underscores mycoparasitism as the ancestral life style of Trichoderma.</title>
        <authorList>
            <person name="Kubicek C.P."/>
            <person name="Herrera-Estrella A."/>
            <person name="Seidl-Seiboth V."/>
            <person name="Martinez D.A."/>
            <person name="Druzhinina I.S."/>
            <person name="Thon M."/>
            <person name="Zeilinger S."/>
            <person name="Casas-Flores S."/>
            <person name="Horwitz B.A."/>
            <person name="Mukherjee P.K."/>
            <person name="Mukherjee M."/>
            <person name="Kredics L."/>
            <person name="Alcaraz L.D."/>
            <person name="Aerts A."/>
            <person name="Antal Z."/>
            <person name="Atanasova L."/>
            <person name="Cervantes-Badillo M.G."/>
            <person name="Challacombe J."/>
            <person name="Chertkov O."/>
            <person name="McCluskey K."/>
            <person name="Coulpier F."/>
            <person name="Deshpande N."/>
            <person name="von Doehren H."/>
            <person name="Ebbole D.J."/>
            <person name="Esquivel-Naranjo E.U."/>
            <person name="Fekete E."/>
            <person name="Flipphi M."/>
            <person name="Glaser F."/>
            <person name="Gomez-Rodriguez E.Y."/>
            <person name="Gruber S."/>
            <person name="Han C."/>
            <person name="Henrissat B."/>
            <person name="Hermosa R."/>
            <person name="Hernandez-Onate M."/>
            <person name="Karaffa L."/>
            <person name="Kosti I."/>
            <person name="Le Crom S."/>
            <person name="Lindquist E."/>
            <person name="Lucas S."/>
            <person name="Luebeck M."/>
            <person name="Luebeck P.S."/>
            <person name="Margeot A."/>
            <person name="Metz B."/>
            <person name="Misra M."/>
            <person name="Nevalainen H."/>
            <person name="Omann M."/>
            <person name="Packer N."/>
            <person name="Perrone G."/>
            <person name="Uresti-Rivera E.E."/>
            <person name="Salamov A."/>
            <person name="Schmoll M."/>
            <person name="Seiboth B."/>
            <person name="Shapiro H."/>
            <person name="Sukno S."/>
            <person name="Tamayo-Ramos J.A."/>
            <person name="Tisch D."/>
            <person name="Wiest A."/>
            <person name="Wilkinson H.H."/>
            <person name="Zhang M."/>
            <person name="Coutinho P.M."/>
            <person name="Kenerley C.M."/>
            <person name="Monte E."/>
            <person name="Baker S.E."/>
            <person name="Grigoriev I.V."/>
        </authorList>
    </citation>
    <scope>NUCLEOTIDE SEQUENCE [LARGE SCALE GENOMIC DNA]</scope>
    <source>
        <strain evidence="6">Gv29-8 / FGSC 10586</strain>
    </source>
</reference>
<feature type="binding site" description="axial binding residue" evidence="4">
    <location>
        <position position="380"/>
    </location>
    <ligand>
        <name>heme</name>
        <dbReference type="ChEBI" id="CHEBI:30413"/>
    </ligand>
    <ligandPart>
        <name>Fe</name>
        <dbReference type="ChEBI" id="CHEBI:18248"/>
    </ligandPart>
</feature>
<dbReference type="RefSeq" id="XP_013954989.1">
    <property type="nucleotide sequence ID" value="XM_014099514.1"/>
</dbReference>
<dbReference type="CDD" id="cd11061">
    <property type="entry name" value="CYP67-like"/>
    <property type="match status" value="1"/>
</dbReference>
<dbReference type="GO" id="GO:0005506">
    <property type="term" value="F:iron ion binding"/>
    <property type="evidence" value="ECO:0007669"/>
    <property type="project" value="InterPro"/>
</dbReference>
<evidence type="ECO:0000256" key="2">
    <source>
        <dbReference type="ARBA" id="ARBA00022723"/>
    </source>
</evidence>
<dbReference type="SUPFAM" id="SSF48264">
    <property type="entry name" value="Cytochrome P450"/>
    <property type="match status" value="1"/>
</dbReference>
<evidence type="ECO:0008006" key="7">
    <source>
        <dbReference type="Google" id="ProtNLM"/>
    </source>
</evidence>
<comment type="caution">
    <text evidence="5">The sequence shown here is derived from an EMBL/GenBank/DDBJ whole genome shotgun (WGS) entry which is preliminary data.</text>
</comment>
<dbReference type="GO" id="GO:0020037">
    <property type="term" value="F:heme binding"/>
    <property type="evidence" value="ECO:0007669"/>
    <property type="project" value="InterPro"/>
</dbReference>
<dbReference type="InterPro" id="IPR001128">
    <property type="entry name" value="Cyt_P450"/>
</dbReference>
<keyword evidence="2 4" id="KW-0479">Metal-binding</keyword>
<dbReference type="InParanoid" id="G9MY37"/>
<accession>G9MY37</accession>
<dbReference type="Gene3D" id="1.10.630.10">
    <property type="entry name" value="Cytochrome P450"/>
    <property type="match status" value="1"/>
</dbReference>
<dbReference type="InterPro" id="IPR002401">
    <property type="entry name" value="Cyt_P450_E_grp-I"/>
</dbReference>
<dbReference type="GO" id="GO:0004497">
    <property type="term" value="F:monooxygenase activity"/>
    <property type="evidence" value="ECO:0007669"/>
    <property type="project" value="InterPro"/>
</dbReference>
<evidence type="ECO:0000313" key="6">
    <source>
        <dbReference type="Proteomes" id="UP000007115"/>
    </source>
</evidence>
<dbReference type="OMA" id="AMMELRM"/>
<keyword evidence="1 4" id="KW-0349">Heme</keyword>
<proteinExistence type="predicted"/>
<protein>
    <recommendedName>
        <fullName evidence="7">Cytochrome P450</fullName>
    </recommendedName>
</protein>
<sequence length="436" mass="49149">MNNVAKNVKAFEDIHSLCVSCLLSSPRELSINRPSAIGVIYESPTRTTRSPWYAQVSNDVTKISLNSTRVLNLHKLRKKAWERGLGFRALAIYAPRIKAKVDLLLSKIADRCGQPIDITEYAMFFGFDVMGDIGFSKDFHMLEQESEHPAIKGVHESMLAIGVLGTVPWLLSMISKVPGAAASFSRFTTWCHQELQKKREIMANEAAMLKDQDQDPRDIISWLLKALNEGDPSAPPGEIAIQEDAPIPLASLFQMRKLYYLASNPNSYRRLQAVIHQEFPKGINDWTYEKNIPYLNYVIQETLRLMPSVPGGLPRLTPPQGLMIDDQFIPGGTIVSVPTYTVQRDERFWSDADAFKPERWESLSTETSAWIPFTRGQWVCPGRNLAMMELRMALSRIALQYTISFAHTDAGKNFDAGVKDTFTLTLPSLHLLFTPL</sequence>
<comment type="cofactor">
    <cofactor evidence="4">
        <name>heme</name>
        <dbReference type="ChEBI" id="CHEBI:30413"/>
    </cofactor>
</comment>
<gene>
    <name evidence="5" type="ORF">TRIVIDRAFT_59079</name>
</gene>
<evidence type="ECO:0000256" key="4">
    <source>
        <dbReference type="PIRSR" id="PIRSR602401-1"/>
    </source>
</evidence>